<dbReference type="PROSITE" id="PS00595">
    <property type="entry name" value="AA_TRANSFER_CLASS_5"/>
    <property type="match status" value="1"/>
</dbReference>
<keyword evidence="7" id="KW-0408">Iron</keyword>
<comment type="cofactor">
    <cofactor evidence="1 10">
        <name>pyridoxal 5'-phosphate</name>
        <dbReference type="ChEBI" id="CHEBI:597326"/>
    </cofactor>
</comment>
<evidence type="ECO:0000259" key="11">
    <source>
        <dbReference type="Pfam" id="PF00266"/>
    </source>
</evidence>
<dbReference type="PANTHER" id="PTHR11601">
    <property type="entry name" value="CYSTEINE DESULFURYLASE FAMILY MEMBER"/>
    <property type="match status" value="1"/>
</dbReference>
<evidence type="ECO:0000313" key="12">
    <source>
        <dbReference type="EMBL" id="MBC8177201.1"/>
    </source>
</evidence>
<dbReference type="Proteomes" id="UP000650524">
    <property type="component" value="Unassembled WGS sequence"/>
</dbReference>
<reference evidence="12 13" key="1">
    <citation type="submission" date="2020-08" db="EMBL/GenBank/DDBJ databases">
        <title>Bridging the membrane lipid divide: bacteria of the FCB group superphylum have the potential to synthesize archaeal ether lipids.</title>
        <authorList>
            <person name="Villanueva L."/>
            <person name="Von Meijenfeldt F.A.B."/>
            <person name="Westbye A.B."/>
            <person name="Yadav S."/>
            <person name="Hopmans E.C."/>
            <person name="Dutilh B.E."/>
            <person name="Sinninghe Damste J.S."/>
        </authorList>
    </citation>
    <scope>NUCLEOTIDE SEQUENCE [LARGE SCALE GENOMIC DNA]</scope>
    <source>
        <strain evidence="12">NIOZ-UU27</strain>
    </source>
</reference>
<dbReference type="FunFam" id="3.40.640.10:FF:000084">
    <property type="entry name" value="IscS-like cysteine desulfurase"/>
    <property type="match status" value="1"/>
</dbReference>
<evidence type="ECO:0000256" key="8">
    <source>
        <dbReference type="ARBA" id="ARBA00023014"/>
    </source>
</evidence>
<proteinExistence type="inferred from homology"/>
<keyword evidence="5" id="KW-0479">Metal-binding</keyword>
<sequence length="386" mass="40984">MTDKTPGSPIYLDHNATIPIDPEAVETMMPYLKGEFGNPSSGYPLGNRAKEGVEKARGETSALLGCQPGEIIFTSGGSESNNLGLKGLINLADPGEFHIITSAIEHPAILNPALFLMELGVKVTILPVDRLGQIDPDDVRKAITSRTTLITLMLANNETGTLQSIREISQIAKGHNVLFHTDAAQAVGKIKVDIDDLGVDFLSVAGHKLYGPKGVGVLYMRNGCSLTPLIHGAAQENGMRAGTENVILAAGLGAACRVAKERLEEDFERNCLLRNRLQDLLFAGINGLVLNGHGEKRLPNTLNISVPGLEGGKILDGVPTIMASTGAACHDRTIKLSYVLSAMSVPPEVGMGALRLTLGRSNTMEQIEEAARLIIGQVKGMRGESA</sequence>
<keyword evidence="8" id="KW-0411">Iron-sulfur</keyword>
<dbReference type="PANTHER" id="PTHR11601:SF34">
    <property type="entry name" value="CYSTEINE DESULFURASE"/>
    <property type="match status" value="1"/>
</dbReference>
<evidence type="ECO:0000256" key="1">
    <source>
        <dbReference type="ARBA" id="ARBA00001933"/>
    </source>
</evidence>
<dbReference type="InterPro" id="IPR016454">
    <property type="entry name" value="Cysteine_dSase"/>
</dbReference>
<gene>
    <name evidence="12" type="ORF">H8E19_07325</name>
</gene>
<evidence type="ECO:0000256" key="3">
    <source>
        <dbReference type="ARBA" id="ARBA00012239"/>
    </source>
</evidence>
<comment type="similarity">
    <text evidence="2">Belongs to the class-V pyridoxal-phosphate-dependent aminotransferase family. NifS/IscS subfamily.</text>
</comment>
<dbReference type="Gene3D" id="3.90.1150.10">
    <property type="entry name" value="Aspartate Aminotransferase, domain 1"/>
    <property type="match status" value="1"/>
</dbReference>
<dbReference type="InterPro" id="IPR000192">
    <property type="entry name" value="Aminotrans_V_dom"/>
</dbReference>
<dbReference type="InterPro" id="IPR015421">
    <property type="entry name" value="PyrdxlP-dep_Trfase_major"/>
</dbReference>
<comment type="catalytic activity">
    <reaction evidence="9">
        <text>(sulfur carrier)-H + L-cysteine = (sulfur carrier)-SH + L-alanine</text>
        <dbReference type="Rhea" id="RHEA:43892"/>
        <dbReference type="Rhea" id="RHEA-COMP:14737"/>
        <dbReference type="Rhea" id="RHEA-COMP:14739"/>
        <dbReference type="ChEBI" id="CHEBI:29917"/>
        <dbReference type="ChEBI" id="CHEBI:35235"/>
        <dbReference type="ChEBI" id="CHEBI:57972"/>
        <dbReference type="ChEBI" id="CHEBI:64428"/>
        <dbReference type="EC" id="2.8.1.7"/>
    </reaction>
</comment>
<dbReference type="EC" id="2.8.1.7" evidence="3"/>
<dbReference type="PIRSF" id="PIRSF005572">
    <property type="entry name" value="NifS"/>
    <property type="match status" value="1"/>
</dbReference>
<dbReference type="InterPro" id="IPR015422">
    <property type="entry name" value="PyrdxlP-dep_Trfase_small"/>
</dbReference>
<accession>A0A8J6T727</accession>
<evidence type="ECO:0000256" key="5">
    <source>
        <dbReference type="ARBA" id="ARBA00022723"/>
    </source>
</evidence>
<protein>
    <recommendedName>
        <fullName evidence="3">cysteine desulfurase</fullName>
        <ecNumber evidence="3">2.8.1.7</ecNumber>
    </recommendedName>
</protein>
<dbReference type="GO" id="GO:0031071">
    <property type="term" value="F:cysteine desulfurase activity"/>
    <property type="evidence" value="ECO:0007669"/>
    <property type="project" value="UniProtKB-EC"/>
</dbReference>
<keyword evidence="4" id="KW-0808">Transferase</keyword>
<evidence type="ECO:0000256" key="6">
    <source>
        <dbReference type="ARBA" id="ARBA00022898"/>
    </source>
</evidence>
<dbReference type="SUPFAM" id="SSF53383">
    <property type="entry name" value="PLP-dependent transferases"/>
    <property type="match status" value="1"/>
</dbReference>
<dbReference type="InterPro" id="IPR015424">
    <property type="entry name" value="PyrdxlP-dep_Trfase"/>
</dbReference>
<organism evidence="12 13">
    <name type="scientific">Candidatus Desulfacyla euxinica</name>
    <dbReference type="NCBI Taxonomy" id="2841693"/>
    <lineage>
        <taxon>Bacteria</taxon>
        <taxon>Deltaproteobacteria</taxon>
        <taxon>Candidatus Desulfacyla</taxon>
    </lineage>
</organism>
<dbReference type="EMBL" id="JACNJD010000197">
    <property type="protein sequence ID" value="MBC8177201.1"/>
    <property type="molecule type" value="Genomic_DNA"/>
</dbReference>
<feature type="domain" description="Aminotransferase class V" evidence="11">
    <location>
        <begin position="10"/>
        <end position="368"/>
    </location>
</feature>
<evidence type="ECO:0000256" key="2">
    <source>
        <dbReference type="ARBA" id="ARBA00006490"/>
    </source>
</evidence>
<dbReference type="Gene3D" id="3.40.640.10">
    <property type="entry name" value="Type I PLP-dependent aspartate aminotransferase-like (Major domain)"/>
    <property type="match status" value="1"/>
</dbReference>
<comment type="caution">
    <text evidence="12">The sequence shown here is derived from an EMBL/GenBank/DDBJ whole genome shotgun (WGS) entry which is preliminary data.</text>
</comment>
<evidence type="ECO:0000256" key="4">
    <source>
        <dbReference type="ARBA" id="ARBA00022679"/>
    </source>
</evidence>
<dbReference type="Pfam" id="PF00266">
    <property type="entry name" value="Aminotran_5"/>
    <property type="match status" value="1"/>
</dbReference>
<evidence type="ECO:0000313" key="13">
    <source>
        <dbReference type="Proteomes" id="UP000650524"/>
    </source>
</evidence>
<dbReference type="GO" id="GO:0051536">
    <property type="term" value="F:iron-sulfur cluster binding"/>
    <property type="evidence" value="ECO:0007669"/>
    <property type="project" value="UniProtKB-KW"/>
</dbReference>
<dbReference type="AlphaFoldDB" id="A0A8J6T727"/>
<keyword evidence="6" id="KW-0663">Pyridoxal phosphate</keyword>
<evidence type="ECO:0000256" key="10">
    <source>
        <dbReference type="RuleBase" id="RU004504"/>
    </source>
</evidence>
<name>A0A8J6T727_9DELT</name>
<dbReference type="GO" id="GO:0046872">
    <property type="term" value="F:metal ion binding"/>
    <property type="evidence" value="ECO:0007669"/>
    <property type="project" value="UniProtKB-KW"/>
</dbReference>
<dbReference type="InterPro" id="IPR020578">
    <property type="entry name" value="Aminotrans_V_PyrdxlP_BS"/>
</dbReference>
<evidence type="ECO:0000256" key="9">
    <source>
        <dbReference type="ARBA" id="ARBA00050776"/>
    </source>
</evidence>
<evidence type="ECO:0000256" key="7">
    <source>
        <dbReference type="ARBA" id="ARBA00023004"/>
    </source>
</evidence>